<evidence type="ECO:0000313" key="2">
    <source>
        <dbReference type="Proteomes" id="UP001366060"/>
    </source>
</evidence>
<evidence type="ECO:0008006" key="3">
    <source>
        <dbReference type="Google" id="ProtNLM"/>
    </source>
</evidence>
<sequence length="169" mass="19071">MDIVSLFFKQTNFDVLIKEAIEKDIIYISNNTDDTISGFGYSEDWLGLGEPCDLWLASILTVEGEQELDEDDKYAAGSWDGFDQSSNPDSVAITDKICQQMWDAVEAIEDEELQESFHERVRVRSADILISCIPLIKANFTTTNSFFVSIASHDETVEAKNRMLALIEN</sequence>
<protein>
    <recommendedName>
        <fullName evidence="3">DUF4303 domain-containing protein</fullName>
    </recommendedName>
</protein>
<dbReference type="Proteomes" id="UP001366060">
    <property type="component" value="Unassembled WGS sequence"/>
</dbReference>
<comment type="caution">
    <text evidence="1">The sequence shown here is derived from an EMBL/GenBank/DDBJ whole genome shotgun (WGS) entry which is preliminary data.</text>
</comment>
<dbReference type="EMBL" id="JBAKBA010000020">
    <property type="protein sequence ID" value="MEL0659446.1"/>
    <property type="molecule type" value="Genomic_DNA"/>
</dbReference>
<evidence type="ECO:0000313" key="1">
    <source>
        <dbReference type="EMBL" id="MEL0659446.1"/>
    </source>
</evidence>
<organism evidence="1 2">
    <name type="scientific">Psychromonas arctica</name>
    <dbReference type="NCBI Taxonomy" id="168275"/>
    <lineage>
        <taxon>Bacteria</taxon>
        <taxon>Pseudomonadati</taxon>
        <taxon>Pseudomonadota</taxon>
        <taxon>Gammaproteobacteria</taxon>
        <taxon>Alteromonadales</taxon>
        <taxon>Psychromonadaceae</taxon>
        <taxon>Psychromonas</taxon>
    </lineage>
</organism>
<accession>A0ABU9HC60</accession>
<keyword evidence="2" id="KW-1185">Reference proteome</keyword>
<proteinExistence type="predicted"/>
<gene>
    <name evidence="1" type="ORF">V6255_09885</name>
</gene>
<dbReference type="RefSeq" id="WP_341627999.1">
    <property type="nucleotide sequence ID" value="NZ_JBAKBA010000020.1"/>
</dbReference>
<name>A0ABU9HC60_9GAMM</name>
<reference evidence="1 2" key="1">
    <citation type="submission" date="2024-02" db="EMBL/GenBank/DDBJ databases">
        <title>Bacteria isolated from the canopy kelp, Nereocystis luetkeana.</title>
        <authorList>
            <person name="Pfister C.A."/>
            <person name="Younker I.T."/>
            <person name="Light S.H."/>
        </authorList>
    </citation>
    <scope>NUCLEOTIDE SEQUENCE [LARGE SCALE GENOMIC DNA]</scope>
    <source>
        <strain evidence="1 2">TI.2.07</strain>
    </source>
</reference>